<evidence type="ECO:0000256" key="6">
    <source>
        <dbReference type="ARBA" id="ARBA00033074"/>
    </source>
</evidence>
<proteinExistence type="inferred from homology"/>
<keyword evidence="10" id="KW-0969">Cilium</keyword>
<dbReference type="InterPro" id="IPR004701">
    <property type="entry name" value="PTS_EIIA_man-typ"/>
</dbReference>
<evidence type="ECO:0000256" key="8">
    <source>
        <dbReference type="SAM" id="Coils"/>
    </source>
</evidence>
<dbReference type="PROSITE" id="PS51096">
    <property type="entry name" value="PTS_EIIA_TYPE_4"/>
    <property type="match status" value="1"/>
</dbReference>
<dbReference type="Pfam" id="PF07195">
    <property type="entry name" value="FliD_C"/>
    <property type="match status" value="1"/>
</dbReference>
<comment type="subunit">
    <text evidence="3">Homopentamer.</text>
</comment>
<accession>A0A5C5YWZ4</accession>
<gene>
    <name evidence="10" type="primary">fliD</name>
    <name evidence="10" type="ORF">CA13_04700</name>
</gene>
<dbReference type="GO" id="GO:0009401">
    <property type="term" value="P:phosphoenolpyruvate-dependent sugar phosphotransferase system"/>
    <property type="evidence" value="ECO:0007669"/>
    <property type="project" value="InterPro"/>
</dbReference>
<evidence type="ECO:0000256" key="7">
    <source>
        <dbReference type="ARBA" id="ARBA00033192"/>
    </source>
</evidence>
<dbReference type="GO" id="GO:0071973">
    <property type="term" value="P:bacterial-type flagellum-dependent cell motility"/>
    <property type="evidence" value="ECO:0007669"/>
    <property type="project" value="TreeGrafter"/>
</dbReference>
<reference evidence="10 11" key="1">
    <citation type="submission" date="2019-02" db="EMBL/GenBank/DDBJ databases">
        <title>Deep-cultivation of Planctomycetes and their phenomic and genomic characterization uncovers novel biology.</title>
        <authorList>
            <person name="Wiegand S."/>
            <person name="Jogler M."/>
            <person name="Boedeker C."/>
            <person name="Pinto D."/>
            <person name="Vollmers J."/>
            <person name="Rivas-Marin E."/>
            <person name="Kohn T."/>
            <person name="Peeters S.H."/>
            <person name="Heuer A."/>
            <person name="Rast P."/>
            <person name="Oberbeckmann S."/>
            <person name="Bunk B."/>
            <person name="Jeske O."/>
            <person name="Meyerdierks A."/>
            <person name="Storesund J.E."/>
            <person name="Kallscheuer N."/>
            <person name="Luecker S."/>
            <person name="Lage O.M."/>
            <person name="Pohl T."/>
            <person name="Merkel B.J."/>
            <person name="Hornburger P."/>
            <person name="Mueller R.-W."/>
            <person name="Bruemmer F."/>
            <person name="Labrenz M."/>
            <person name="Spormann A.M."/>
            <person name="Op Den Camp H."/>
            <person name="Overmann J."/>
            <person name="Amann R."/>
            <person name="Jetten M.S.M."/>
            <person name="Mascher T."/>
            <person name="Medema M.H."/>
            <person name="Devos D.P."/>
            <person name="Kaster A.-K."/>
            <person name="Ovreas L."/>
            <person name="Rohde M."/>
            <person name="Galperin M.Y."/>
            <person name="Jogler C."/>
        </authorList>
    </citation>
    <scope>NUCLEOTIDE SEQUENCE [LARGE SCALE GENOMIC DNA]</scope>
    <source>
        <strain evidence="10 11">CA13</strain>
    </source>
</reference>
<dbReference type="RefSeq" id="WP_146394318.1">
    <property type="nucleotide sequence ID" value="NZ_SJPJ01000001.1"/>
</dbReference>
<keyword evidence="4 8" id="KW-0175">Coiled coil</keyword>
<dbReference type="InterPro" id="IPR003481">
    <property type="entry name" value="FliD_N"/>
</dbReference>
<evidence type="ECO:0000313" key="10">
    <source>
        <dbReference type="EMBL" id="TWT79073.1"/>
    </source>
</evidence>
<keyword evidence="10" id="KW-0282">Flagellum</keyword>
<dbReference type="GO" id="GO:0007155">
    <property type="term" value="P:cell adhesion"/>
    <property type="evidence" value="ECO:0007669"/>
    <property type="project" value="InterPro"/>
</dbReference>
<name>A0A5C5YWZ4_9BACT</name>
<dbReference type="GO" id="GO:0009424">
    <property type="term" value="C:bacterial-type flagellum hook"/>
    <property type="evidence" value="ECO:0007669"/>
    <property type="project" value="InterPro"/>
</dbReference>
<keyword evidence="11" id="KW-1185">Reference proteome</keyword>
<dbReference type="InterPro" id="IPR040026">
    <property type="entry name" value="FliD"/>
</dbReference>
<dbReference type="PANTHER" id="PTHR30288:SF0">
    <property type="entry name" value="FLAGELLAR HOOK-ASSOCIATED PROTEIN 2"/>
    <property type="match status" value="1"/>
</dbReference>
<evidence type="ECO:0000256" key="5">
    <source>
        <dbReference type="ARBA" id="ARBA00023143"/>
    </source>
</evidence>
<feature type="coiled-coil region" evidence="8">
    <location>
        <begin position="869"/>
        <end position="903"/>
    </location>
</feature>
<evidence type="ECO:0000256" key="3">
    <source>
        <dbReference type="ARBA" id="ARBA00011255"/>
    </source>
</evidence>
<dbReference type="AlphaFoldDB" id="A0A5C5YWZ4"/>
<protein>
    <recommendedName>
        <fullName evidence="7">Filament cap protein</fullName>
    </recommendedName>
    <alternativeName>
        <fullName evidence="6">Flagellar cap protein</fullName>
    </alternativeName>
</protein>
<dbReference type="OrthoDB" id="244268at2"/>
<keyword evidence="10" id="KW-0966">Cell projection</keyword>
<sequence length="926" mass="95906">MGRLQSSVGLVTGTNIVSTVDQLIAISAQPRDRVVARTETLVSRQQAIAELTASVIGVQLSAARLSSSAVFQAKTADSSNSDVISAAAGNNAEPATHVVRTIQNAGTHDVRSLKRFDDVETALGFAGTLSINPTGSFLDDSVSLADLNNGRGVESGTVRITDRAGNSSEINFADARTIDDVITAINDADIDVRATTENGALKLIDLTGSTANNLKVEQLGDAETAADLGLWGIDEAQNEVTGIELDLPDGVSSLRGAALTELNGGSGLDPLTNLDITLSDGSSASIDLSSATTTSEIIEAIQGSGLNLIAKLNDSRTGFQLRDVSGGAGDFEISSVDDTASQLGLEATTTDDIVVGKSLNRPTVTHDTLIADLNANKGISRGSFTITDSAGAVSAVNLAFDEIETVGDLVDKINELSVDVTASINEKGDGIAIVDNAGGEETLEIADSASSTLATELGIAGTATEQTIGGASVSALVGTQADTIEVTADDTLTTLVDKINEDARYGTASIQTNDDGTYSLRIRSDTAGDAGKLAINAEGFNLDLRTQTRGQDALIAVSTDGAPESFVASADGVFDLANTGAASTDIGRSTLLSELNSGRGINLGSFTVEDSDGNVSAVNLRTEEITTVGGLLDAINSLGISVSASINEDGDGISIVDTADGEGTLEIVDAGNGKAASELGIAGTATTETIGGEEVSALIGHSESQTSSSDGGLVLTLKELSTDPVTIKVTQNPASATTAVKTFVDQYNNLVDKIDSLTFYNAETEEVGLLFGSSETLRIQNSFGKLFSSSVIQAGEFSSLGQVGIRINDQGKLEMDAEKLTETLEGNAAAVDAFFSTTDTGLAGRVDDLTERIAGVDEGLLLNRSSTLAEQVERNNERVDAMNERLENERERLLTQFYRTEEVISKLQSNASIVSQIEPISFYSDS</sequence>
<comment type="subcellular location">
    <subcellularLocation>
        <location evidence="1">Bacterial flagellum</location>
    </subcellularLocation>
</comment>
<dbReference type="GO" id="GO:0016020">
    <property type="term" value="C:membrane"/>
    <property type="evidence" value="ECO:0007669"/>
    <property type="project" value="InterPro"/>
</dbReference>
<evidence type="ECO:0000256" key="1">
    <source>
        <dbReference type="ARBA" id="ARBA00004365"/>
    </source>
</evidence>
<dbReference type="PANTHER" id="PTHR30288">
    <property type="entry name" value="FLAGELLAR CAP/ASSEMBLY PROTEIN FLID"/>
    <property type="match status" value="1"/>
</dbReference>
<evidence type="ECO:0000313" key="11">
    <source>
        <dbReference type="Proteomes" id="UP000315010"/>
    </source>
</evidence>
<evidence type="ECO:0000256" key="4">
    <source>
        <dbReference type="ARBA" id="ARBA00023054"/>
    </source>
</evidence>
<evidence type="ECO:0000259" key="9">
    <source>
        <dbReference type="PROSITE" id="PS51096"/>
    </source>
</evidence>
<feature type="domain" description="PTS EIIA type-4" evidence="9">
    <location>
        <begin position="358"/>
        <end position="507"/>
    </location>
</feature>
<dbReference type="Pfam" id="PF02465">
    <property type="entry name" value="FliD_N"/>
    <property type="match status" value="1"/>
</dbReference>
<dbReference type="InterPro" id="IPR010809">
    <property type="entry name" value="FliD_C"/>
</dbReference>
<comment type="similarity">
    <text evidence="2">Belongs to the FliD family.</text>
</comment>
<dbReference type="EMBL" id="SJPJ01000001">
    <property type="protein sequence ID" value="TWT79073.1"/>
    <property type="molecule type" value="Genomic_DNA"/>
</dbReference>
<keyword evidence="5" id="KW-0975">Bacterial flagellum</keyword>
<evidence type="ECO:0000256" key="2">
    <source>
        <dbReference type="ARBA" id="ARBA00009764"/>
    </source>
</evidence>
<dbReference type="GO" id="GO:0009421">
    <property type="term" value="C:bacterial-type flagellum filament cap"/>
    <property type="evidence" value="ECO:0007669"/>
    <property type="project" value="InterPro"/>
</dbReference>
<organism evidence="10 11">
    <name type="scientific">Novipirellula herctigrandis</name>
    <dbReference type="NCBI Taxonomy" id="2527986"/>
    <lineage>
        <taxon>Bacteria</taxon>
        <taxon>Pseudomonadati</taxon>
        <taxon>Planctomycetota</taxon>
        <taxon>Planctomycetia</taxon>
        <taxon>Pirellulales</taxon>
        <taxon>Pirellulaceae</taxon>
        <taxon>Novipirellula</taxon>
    </lineage>
</organism>
<dbReference type="Proteomes" id="UP000315010">
    <property type="component" value="Unassembled WGS sequence"/>
</dbReference>
<comment type="caution">
    <text evidence="10">The sequence shown here is derived from an EMBL/GenBank/DDBJ whole genome shotgun (WGS) entry which is preliminary data.</text>
</comment>